<sequence length="481" mass="51973">MSGQITFSGYGSSSSESESECELENKSRQQGQKNSGSGDSATATDISHAEQKSASQKPPQRGLGMMLSSILPPPKFSSEKKTIRIMVDLPQSKLPATSTETKANASSDQETDTPADSAKQSSGGLFSELLSLLPAPKNSSKGPALSSQAVSNMPLSAHAVDVTPKLEFTQQKPQTLIPHSLSNRRKGKTTAIAARSFKAPISSGAAVEAGHKGAGDTSRKQPQNLVEGESSSGPFFTIDADGPTEVNNFKTDNDINEGLPSNNANQANQAAHTAPELYYDPTSGYYYDYDSGLYYFYDAASKTYIDTRSIAPSDNHEHGVHGLEPGSNDDPSISDSGIADHDIGQMIGRKGLRHGEMHAMFNAPVKHVSQSAQLQDSGYSDARAAAEFSVKRSAEQKRRQTQTVIDSSEVDKKKKQKHNIMFLALQAQEQESKLKEAHASRQRSKKAARAKYGKFNSCVVIAVGIKCHWRHFPTKFLAFRV</sequence>
<comment type="caution">
    <text evidence="1">The sequence shown here is derived from an EMBL/GenBank/DDBJ whole genome shotgun (WGS) entry which is preliminary data.</text>
</comment>
<evidence type="ECO:0000313" key="1">
    <source>
        <dbReference type="EMBL" id="KAJ1892595.1"/>
    </source>
</evidence>
<proteinExistence type="predicted"/>
<dbReference type="Proteomes" id="UP001150581">
    <property type="component" value="Unassembled WGS sequence"/>
</dbReference>
<reference evidence="1" key="1">
    <citation type="submission" date="2022-07" db="EMBL/GenBank/DDBJ databases">
        <title>Phylogenomic reconstructions and comparative analyses of Kickxellomycotina fungi.</title>
        <authorList>
            <person name="Reynolds N.K."/>
            <person name="Stajich J.E."/>
            <person name="Barry K."/>
            <person name="Grigoriev I.V."/>
            <person name="Crous P."/>
            <person name="Smith M.E."/>
        </authorList>
    </citation>
    <scope>NUCLEOTIDE SEQUENCE</scope>
    <source>
        <strain evidence="1">Benny 63K</strain>
    </source>
</reference>
<accession>A0ACC1IDN0</accession>
<dbReference type="EMBL" id="JANBPG010000968">
    <property type="protein sequence ID" value="KAJ1892595.1"/>
    <property type="molecule type" value="Genomic_DNA"/>
</dbReference>
<name>A0ACC1IDN0_9FUNG</name>
<keyword evidence="2" id="KW-1185">Reference proteome</keyword>
<evidence type="ECO:0000313" key="2">
    <source>
        <dbReference type="Proteomes" id="UP001150581"/>
    </source>
</evidence>
<protein>
    <submittedName>
        <fullName evidence="1">Uncharacterized protein</fullName>
    </submittedName>
</protein>
<organism evidence="1 2">
    <name type="scientific">Kickxella alabastrina</name>
    <dbReference type="NCBI Taxonomy" id="61397"/>
    <lineage>
        <taxon>Eukaryota</taxon>
        <taxon>Fungi</taxon>
        <taxon>Fungi incertae sedis</taxon>
        <taxon>Zoopagomycota</taxon>
        <taxon>Kickxellomycotina</taxon>
        <taxon>Kickxellomycetes</taxon>
        <taxon>Kickxellales</taxon>
        <taxon>Kickxellaceae</taxon>
        <taxon>Kickxella</taxon>
    </lineage>
</organism>
<gene>
    <name evidence="1" type="ORF">LPJ66_006255</name>
</gene>